<comment type="similarity">
    <text evidence="10">Belongs to the peptidase M48 family.</text>
</comment>
<comment type="cofactor">
    <cofactor evidence="10">
        <name>Zn(2+)</name>
        <dbReference type="ChEBI" id="CHEBI:29105"/>
    </cofactor>
    <text evidence="10">Binds 1 zinc ion per subunit.</text>
</comment>
<dbReference type="GO" id="GO:0006508">
    <property type="term" value="P:proteolysis"/>
    <property type="evidence" value="ECO:0007669"/>
    <property type="project" value="UniProtKB-KW"/>
</dbReference>
<evidence type="ECO:0000256" key="4">
    <source>
        <dbReference type="ARBA" id="ARBA00022723"/>
    </source>
</evidence>
<dbReference type="Proteomes" id="UP000595362">
    <property type="component" value="Chromosome"/>
</dbReference>
<organism evidence="13 14">
    <name type="scientific">Micavibrio aeruginosavorus</name>
    <dbReference type="NCBI Taxonomy" id="349221"/>
    <lineage>
        <taxon>Bacteria</taxon>
        <taxon>Pseudomonadati</taxon>
        <taxon>Bdellovibrionota</taxon>
        <taxon>Bdellovibrionia</taxon>
        <taxon>Bdellovibrionales</taxon>
        <taxon>Pseudobdellovibrionaceae</taxon>
        <taxon>Micavibrio</taxon>
    </lineage>
</organism>
<feature type="domain" description="Peptidase M48" evidence="12">
    <location>
        <begin position="126"/>
        <end position="185"/>
    </location>
</feature>
<reference evidence="13 14" key="1">
    <citation type="submission" date="2020-07" db="EMBL/GenBank/DDBJ databases">
        <title>Huge and variable diversity of episymbiotic CPR bacteria and DPANN archaea in groundwater ecosystems.</title>
        <authorList>
            <person name="He C.Y."/>
            <person name="Keren R."/>
            <person name="Whittaker M."/>
            <person name="Farag I.F."/>
            <person name="Doudna J."/>
            <person name="Cate J.H.D."/>
            <person name="Banfield J.F."/>
        </authorList>
    </citation>
    <scope>NUCLEOTIDE SEQUENCE [LARGE SCALE GENOMIC DNA]</scope>
    <source>
        <strain evidence="13">NC_groundwater_70_Ag_B-0.1um_54_66</strain>
    </source>
</reference>
<evidence type="ECO:0000256" key="5">
    <source>
        <dbReference type="ARBA" id="ARBA00022801"/>
    </source>
</evidence>
<dbReference type="Gene3D" id="3.30.2010.10">
    <property type="entry name" value="Metalloproteases ('zincins'), catalytic domain"/>
    <property type="match status" value="1"/>
</dbReference>
<evidence type="ECO:0000313" key="14">
    <source>
        <dbReference type="Proteomes" id="UP000595362"/>
    </source>
</evidence>
<dbReference type="GO" id="GO:0004222">
    <property type="term" value="F:metalloendopeptidase activity"/>
    <property type="evidence" value="ECO:0007669"/>
    <property type="project" value="InterPro"/>
</dbReference>
<dbReference type="PANTHER" id="PTHR43221:SF2">
    <property type="entry name" value="PROTEASE HTPX HOMOLOG"/>
    <property type="match status" value="1"/>
</dbReference>
<keyword evidence="1" id="KW-1003">Cell membrane</keyword>
<feature type="transmembrane region" description="Helical" evidence="11">
    <location>
        <begin position="35"/>
        <end position="52"/>
    </location>
</feature>
<evidence type="ECO:0000256" key="6">
    <source>
        <dbReference type="ARBA" id="ARBA00022833"/>
    </source>
</evidence>
<evidence type="ECO:0000256" key="11">
    <source>
        <dbReference type="SAM" id="Phobius"/>
    </source>
</evidence>
<keyword evidence="8 10" id="KW-0482">Metalloprotease</keyword>
<dbReference type="InterPro" id="IPR001915">
    <property type="entry name" value="Peptidase_M48"/>
</dbReference>
<dbReference type="PANTHER" id="PTHR43221">
    <property type="entry name" value="PROTEASE HTPX"/>
    <property type="match status" value="1"/>
</dbReference>
<protein>
    <submittedName>
        <fullName evidence="13">M48 family metalloprotease</fullName>
    </submittedName>
</protein>
<dbReference type="Pfam" id="PF01435">
    <property type="entry name" value="Peptidase_M48"/>
    <property type="match status" value="2"/>
</dbReference>
<evidence type="ECO:0000256" key="1">
    <source>
        <dbReference type="ARBA" id="ARBA00022475"/>
    </source>
</evidence>
<accession>A0A7T5R0M9</accession>
<keyword evidence="7 11" id="KW-1133">Transmembrane helix</keyword>
<keyword evidence="6 10" id="KW-0862">Zinc</keyword>
<keyword evidence="3 11" id="KW-0812">Transmembrane</keyword>
<gene>
    <name evidence="13" type="ORF">HYS17_07265</name>
</gene>
<evidence type="ECO:0000256" key="2">
    <source>
        <dbReference type="ARBA" id="ARBA00022670"/>
    </source>
</evidence>
<evidence type="ECO:0000256" key="7">
    <source>
        <dbReference type="ARBA" id="ARBA00022989"/>
    </source>
</evidence>
<evidence type="ECO:0000259" key="12">
    <source>
        <dbReference type="Pfam" id="PF01435"/>
    </source>
</evidence>
<evidence type="ECO:0000313" key="13">
    <source>
        <dbReference type="EMBL" id="QQG35347.1"/>
    </source>
</evidence>
<keyword evidence="2 10" id="KW-0645">Protease</keyword>
<evidence type="ECO:0000256" key="10">
    <source>
        <dbReference type="RuleBase" id="RU003983"/>
    </source>
</evidence>
<evidence type="ECO:0000256" key="9">
    <source>
        <dbReference type="ARBA" id="ARBA00023136"/>
    </source>
</evidence>
<evidence type="ECO:0000256" key="8">
    <source>
        <dbReference type="ARBA" id="ARBA00023049"/>
    </source>
</evidence>
<evidence type="ECO:0000256" key="3">
    <source>
        <dbReference type="ARBA" id="ARBA00022692"/>
    </source>
</evidence>
<proteinExistence type="inferred from homology"/>
<dbReference type="EMBL" id="CP066681">
    <property type="protein sequence ID" value="QQG35347.1"/>
    <property type="molecule type" value="Genomic_DNA"/>
</dbReference>
<name>A0A7T5R0M9_9BACT</name>
<feature type="transmembrane region" description="Helical" evidence="11">
    <location>
        <begin position="194"/>
        <end position="220"/>
    </location>
</feature>
<feature type="domain" description="Peptidase M48" evidence="12">
    <location>
        <begin position="275"/>
        <end position="369"/>
    </location>
</feature>
<keyword evidence="5 10" id="KW-0378">Hydrolase</keyword>
<dbReference type="InterPro" id="IPR050083">
    <property type="entry name" value="HtpX_protease"/>
</dbReference>
<dbReference type="GO" id="GO:0046872">
    <property type="term" value="F:metal ion binding"/>
    <property type="evidence" value="ECO:0007669"/>
    <property type="project" value="UniProtKB-KW"/>
</dbReference>
<feature type="transmembrane region" description="Helical" evidence="11">
    <location>
        <begin position="12"/>
        <end position="29"/>
    </location>
</feature>
<sequence>MNTRLYGLRNYLGIAAHYSGMAGMSALSFALGNPWVIGGIAFFSTGYFWASLKNSKDVMENTLQPHPDIHELSPRLGKIARELYQASGLKADQYPIYDFKAKPVTDQDTEEQAKIKKQINKALRASSLMPNASALHLGKPVIMISEPLLALLNDDEEKAVLAHEFAHAAARHQHVNVPLTVLSTITKLTNRMTVLLGMLAGGFWTFVGGLATGIAAGAWVRSLHPQKELSGKEGDQLTLHERRLKGLMSRNISAASSLAGVGYFSWVNPAFAPLWAVAVTINTGIKAALGGLSRSLEYQADKGAVKLGANPLALITALRKLDTLQVRSIEKAYGGKENVPQPDFIDRAWKRAISTHPATESRIGRLTAIARQQGYGDNEILKAAQGPLDLSPTAYIPYETIHKMATRLMPAPAA</sequence>
<keyword evidence="4" id="KW-0479">Metal-binding</keyword>
<dbReference type="AlphaFoldDB" id="A0A7T5R0M9"/>
<keyword evidence="9 11" id="KW-0472">Membrane</keyword>